<feature type="binding site" evidence="10">
    <location>
        <position position="317"/>
    </location>
    <ligand>
        <name>Mn(2+)</name>
        <dbReference type="ChEBI" id="CHEBI:29035"/>
    </ligand>
</feature>
<dbReference type="InParanoid" id="B9RYN4"/>
<dbReference type="FunFam" id="3.90.550.10:FF:000135">
    <property type="entry name" value="Cellulose synthase-like protein G3"/>
    <property type="match status" value="1"/>
</dbReference>
<dbReference type="PANTHER" id="PTHR13301">
    <property type="entry name" value="X-BOX TRANSCRIPTION FACTOR-RELATED"/>
    <property type="match status" value="1"/>
</dbReference>
<dbReference type="GO" id="GO:0012505">
    <property type="term" value="C:endomembrane system"/>
    <property type="evidence" value="ECO:0007669"/>
    <property type="project" value="UniProtKB-SubCell"/>
</dbReference>
<keyword evidence="6 11" id="KW-0472">Membrane</keyword>
<dbReference type="Proteomes" id="UP000008311">
    <property type="component" value="Unassembled WGS sequence"/>
</dbReference>
<evidence type="ECO:0000256" key="3">
    <source>
        <dbReference type="ARBA" id="ARBA00022679"/>
    </source>
</evidence>
<feature type="transmembrane region" description="Helical" evidence="11">
    <location>
        <begin position="612"/>
        <end position="634"/>
    </location>
</feature>
<dbReference type="GO" id="GO:0030244">
    <property type="term" value="P:cellulose biosynthetic process"/>
    <property type="evidence" value="ECO:0000318"/>
    <property type="project" value="GO_Central"/>
</dbReference>
<evidence type="ECO:0000256" key="11">
    <source>
        <dbReference type="SAM" id="Phobius"/>
    </source>
</evidence>
<feature type="binding site" evidence="9">
    <location>
        <position position="123"/>
    </location>
    <ligand>
        <name>UDP-alpha-D-glucose</name>
        <dbReference type="ChEBI" id="CHEBI:58885"/>
    </ligand>
</feature>
<feature type="transmembrane region" description="Helical" evidence="11">
    <location>
        <begin position="662"/>
        <end position="681"/>
    </location>
</feature>
<dbReference type="OrthoDB" id="72851at2759"/>
<dbReference type="FunCoup" id="B9RYN4">
    <property type="interactions" value="55"/>
</dbReference>
<evidence type="ECO:0000256" key="1">
    <source>
        <dbReference type="ARBA" id="ARBA00004127"/>
    </source>
</evidence>
<evidence type="ECO:0000256" key="7">
    <source>
        <dbReference type="ARBA" id="ARBA00023316"/>
    </source>
</evidence>
<evidence type="ECO:0000256" key="5">
    <source>
        <dbReference type="ARBA" id="ARBA00022989"/>
    </source>
</evidence>
<feature type="binding site" evidence="9">
    <location>
        <position position="152"/>
    </location>
    <ligand>
        <name>UDP-alpha-D-glucose</name>
        <dbReference type="ChEBI" id="CHEBI:58885"/>
    </ligand>
</feature>
<name>B9RYN4_RICCO</name>
<evidence type="ECO:0000256" key="6">
    <source>
        <dbReference type="ARBA" id="ARBA00023136"/>
    </source>
</evidence>
<feature type="active site" evidence="8">
    <location>
        <position position="460"/>
    </location>
</feature>
<dbReference type="GO" id="GO:0071555">
    <property type="term" value="P:cell wall organization"/>
    <property type="evidence" value="ECO:0007669"/>
    <property type="project" value="UniProtKB-KW"/>
</dbReference>
<protein>
    <submittedName>
        <fullName evidence="12">Transferase, putative</fullName>
        <ecNumber evidence="12">2.4.1.12</ecNumber>
    </submittedName>
</protein>
<evidence type="ECO:0000256" key="8">
    <source>
        <dbReference type="PIRSR" id="PIRSR605150-1"/>
    </source>
</evidence>
<keyword evidence="13" id="KW-1185">Reference proteome</keyword>
<dbReference type="GO" id="GO:0016760">
    <property type="term" value="F:cellulose synthase (UDP-forming) activity"/>
    <property type="evidence" value="ECO:0007669"/>
    <property type="project" value="UniProtKB-EC"/>
</dbReference>
<evidence type="ECO:0000256" key="2">
    <source>
        <dbReference type="ARBA" id="ARBA00022676"/>
    </source>
</evidence>
<dbReference type="KEGG" id="rcu:8286250"/>
<feature type="binding site" evidence="10">
    <location>
        <position position="293"/>
    </location>
    <ligand>
        <name>Mn(2+)</name>
        <dbReference type="ChEBI" id="CHEBI:29035"/>
    </ligand>
</feature>
<evidence type="ECO:0000256" key="10">
    <source>
        <dbReference type="PIRSR" id="PIRSR605150-3"/>
    </source>
</evidence>
<dbReference type="InterPro" id="IPR029044">
    <property type="entry name" value="Nucleotide-diphossugar_trans"/>
</dbReference>
<dbReference type="Gene3D" id="3.90.550.10">
    <property type="entry name" value="Spore Coat Polysaccharide Biosynthesis Protein SpsA, Chain A"/>
    <property type="match status" value="1"/>
</dbReference>
<dbReference type="GO" id="GO:0016759">
    <property type="term" value="F:cellulose synthase activity"/>
    <property type="evidence" value="ECO:0000318"/>
    <property type="project" value="GO_Central"/>
</dbReference>
<dbReference type="STRING" id="3988.B9RYN4"/>
<feature type="transmembrane region" description="Helical" evidence="11">
    <location>
        <begin position="33"/>
        <end position="50"/>
    </location>
</feature>
<dbReference type="EC" id="2.4.1.12" evidence="12"/>
<organism evidence="12 13">
    <name type="scientific">Ricinus communis</name>
    <name type="common">Castor bean</name>
    <dbReference type="NCBI Taxonomy" id="3988"/>
    <lineage>
        <taxon>Eukaryota</taxon>
        <taxon>Viridiplantae</taxon>
        <taxon>Streptophyta</taxon>
        <taxon>Embryophyta</taxon>
        <taxon>Tracheophyta</taxon>
        <taxon>Spermatophyta</taxon>
        <taxon>Magnoliopsida</taxon>
        <taxon>eudicotyledons</taxon>
        <taxon>Gunneridae</taxon>
        <taxon>Pentapetalae</taxon>
        <taxon>rosids</taxon>
        <taxon>fabids</taxon>
        <taxon>Malpighiales</taxon>
        <taxon>Euphorbiaceae</taxon>
        <taxon>Acalyphoideae</taxon>
        <taxon>Acalypheae</taxon>
        <taxon>Ricinus</taxon>
    </lineage>
</organism>
<keyword evidence="2 12" id="KW-0328">Glycosyltransferase</keyword>
<keyword evidence="5 11" id="KW-1133">Transmembrane helix</keyword>
<dbReference type="InterPro" id="IPR005150">
    <property type="entry name" value="Cellulose_synth"/>
</dbReference>
<dbReference type="EMBL" id="EQ973832">
    <property type="protein sequence ID" value="EEF43386.1"/>
    <property type="molecule type" value="Genomic_DNA"/>
</dbReference>
<keyword evidence="3 12" id="KW-0808">Transferase</keyword>
<comment type="subcellular location">
    <subcellularLocation>
        <location evidence="1">Endomembrane system</location>
        <topology evidence="1">Multi-pass membrane protein</topology>
    </subcellularLocation>
</comment>
<keyword evidence="7" id="KW-0961">Cell wall biogenesis/degradation</keyword>
<evidence type="ECO:0000313" key="13">
    <source>
        <dbReference type="Proteomes" id="UP000008311"/>
    </source>
</evidence>
<dbReference type="Pfam" id="PF03552">
    <property type="entry name" value="Cellulose_synt"/>
    <property type="match status" value="2"/>
</dbReference>
<dbReference type="GO" id="GO:0009833">
    <property type="term" value="P:plant-type primary cell wall biogenesis"/>
    <property type="evidence" value="ECO:0000318"/>
    <property type="project" value="GO_Central"/>
</dbReference>
<proteinExistence type="predicted"/>
<dbReference type="AlphaFoldDB" id="B9RYN4"/>
<reference evidence="13" key="1">
    <citation type="journal article" date="2010" name="Nat. Biotechnol.">
        <title>Draft genome sequence of the oilseed species Ricinus communis.</title>
        <authorList>
            <person name="Chan A.P."/>
            <person name="Crabtree J."/>
            <person name="Zhao Q."/>
            <person name="Lorenzi H."/>
            <person name="Orvis J."/>
            <person name="Puiu D."/>
            <person name="Melake-Berhan A."/>
            <person name="Jones K.M."/>
            <person name="Redman J."/>
            <person name="Chen G."/>
            <person name="Cahoon E.B."/>
            <person name="Gedil M."/>
            <person name="Stanke M."/>
            <person name="Haas B.J."/>
            <person name="Wortman J.R."/>
            <person name="Fraser-Liggett C.M."/>
            <person name="Ravel J."/>
            <person name="Rabinowicz P.D."/>
        </authorList>
    </citation>
    <scope>NUCLEOTIDE SEQUENCE [LARGE SCALE GENOMIC DNA]</scope>
    <source>
        <strain evidence="13">cv. Hale</strain>
    </source>
</reference>
<feature type="binding site" evidence="9">
    <location>
        <position position="122"/>
    </location>
    <ligand>
        <name>UDP-alpha-D-glucose</name>
        <dbReference type="ChEBI" id="CHEBI:58885"/>
    </ligand>
</feature>
<gene>
    <name evidence="12" type="ORF">RCOM_1312160</name>
</gene>
<evidence type="ECO:0000256" key="4">
    <source>
        <dbReference type="ARBA" id="ARBA00022692"/>
    </source>
</evidence>
<accession>B9RYN4</accession>
<feature type="transmembrane region" description="Helical" evidence="11">
    <location>
        <begin position="723"/>
        <end position="746"/>
    </location>
</feature>
<sequence>MEGLTGGAATESSTRAPPLHTAQRLHIVPFNRIFALVYMFAILALCYHHAQTLYNSTTPFSFFITLALFSSDLVLAFMWSSAQASRLNPIKREEFPENLDKVIKTSDYPALDVFICTADPAKEPPMSVVNTALSVMAYDYPVEKLSVYVSDDGGSAPTLFAFMEGAKFASYWLPFCRENNVMERSPEAYFESNYLLSSSSSHEIEKIKMMYESMKMRVENAVERGNVDDEYITSDDEREALNQWTHKFTRHTHPTIIKVLLENSKNKDINGHFMPNLIYVSREKNKNSHHHFKAGALNALIRVSAVMTNAPIILTLDCDMCSNDPRTPLRALCYYCDPDMRTKYAFIQFPQHFQGTNKNDIYASQFKRLFLIQAMGFDGIKGPNYVGTGCFFSRGAFSGGPSSLVLPENPEGSPEHVADHKSIQSQEVLSLAYHVAGCNYENQTSWGYKMGFRYGSLVEDLFTGYRLHCEGWRSIFCNPSRPAFLGNAPISLTDLLNQQKRWAVGVLEVGFSKYSPLIYGIRHLSPLMTLTYSQYAFWSIWSVPIVIYAFLPQLALLSKVSIFPKFSEPWFLLYGFLFLGAYGQDLLDFCLAGEGTIQMWWNDQRVWTIRGVTCLLFGSIEFFLKCLGISAQGFNVTSKVVDDEQSKRYDQGIFDFGVSSPMFVTLSMAALINLVSFIWGIARLAKGHNFEGLLIQMFIAGYGVVNCWPVYEAMFLRKDKGKMPAKITVTAAFLTWALYIIASFIFK</sequence>
<evidence type="ECO:0000313" key="12">
    <source>
        <dbReference type="EMBL" id="EEF43386.1"/>
    </source>
</evidence>
<dbReference type="eggNOG" id="ENOG502QZE9">
    <property type="taxonomic scope" value="Eukaryota"/>
</dbReference>
<feature type="transmembrane region" description="Helical" evidence="11">
    <location>
        <begin position="62"/>
        <end position="82"/>
    </location>
</feature>
<feature type="transmembrane region" description="Helical" evidence="11">
    <location>
        <begin position="693"/>
        <end position="711"/>
    </location>
</feature>
<feature type="transmembrane region" description="Helical" evidence="11">
    <location>
        <begin position="532"/>
        <end position="551"/>
    </location>
</feature>
<dbReference type="SUPFAM" id="SSF53448">
    <property type="entry name" value="Nucleotide-diphospho-sugar transferases"/>
    <property type="match status" value="1"/>
</dbReference>
<keyword evidence="4 11" id="KW-0812">Transmembrane</keyword>
<feature type="active site" evidence="8">
    <location>
        <position position="152"/>
    </location>
</feature>
<feature type="transmembrane region" description="Helical" evidence="11">
    <location>
        <begin position="571"/>
        <end position="591"/>
    </location>
</feature>
<dbReference type="GO" id="GO:0005886">
    <property type="term" value="C:plasma membrane"/>
    <property type="evidence" value="ECO:0000318"/>
    <property type="project" value="GO_Central"/>
</dbReference>
<evidence type="ECO:0000256" key="9">
    <source>
        <dbReference type="PIRSR" id="PIRSR605150-2"/>
    </source>
</evidence>